<evidence type="ECO:0000313" key="2">
    <source>
        <dbReference type="EMBL" id="KAH7316506.1"/>
    </source>
</evidence>
<name>A0A8K0SM03_9HYPO</name>
<comment type="caution">
    <text evidence="2">The sequence shown here is derived from an EMBL/GenBank/DDBJ whole genome shotgun (WGS) entry which is preliminary data.</text>
</comment>
<organism evidence="2 3">
    <name type="scientific">Stachybotrys elegans</name>
    <dbReference type="NCBI Taxonomy" id="80388"/>
    <lineage>
        <taxon>Eukaryota</taxon>
        <taxon>Fungi</taxon>
        <taxon>Dikarya</taxon>
        <taxon>Ascomycota</taxon>
        <taxon>Pezizomycotina</taxon>
        <taxon>Sordariomycetes</taxon>
        <taxon>Hypocreomycetidae</taxon>
        <taxon>Hypocreales</taxon>
        <taxon>Stachybotryaceae</taxon>
        <taxon>Stachybotrys</taxon>
    </lineage>
</organism>
<gene>
    <name evidence="2" type="ORF">B0I35DRAFT_433252</name>
</gene>
<feature type="compositionally biased region" description="Basic residues" evidence="1">
    <location>
        <begin position="101"/>
        <end position="110"/>
    </location>
</feature>
<dbReference type="EMBL" id="JAGPNK010000008">
    <property type="protein sequence ID" value="KAH7316506.1"/>
    <property type="molecule type" value="Genomic_DNA"/>
</dbReference>
<feature type="compositionally biased region" description="Basic and acidic residues" evidence="1">
    <location>
        <begin position="81"/>
        <end position="100"/>
    </location>
</feature>
<feature type="region of interest" description="Disordered" evidence="1">
    <location>
        <begin position="65"/>
        <end position="117"/>
    </location>
</feature>
<proteinExistence type="predicted"/>
<reference evidence="2" key="1">
    <citation type="journal article" date="2021" name="Nat. Commun.">
        <title>Genetic determinants of endophytism in the Arabidopsis root mycobiome.</title>
        <authorList>
            <person name="Mesny F."/>
            <person name="Miyauchi S."/>
            <person name="Thiergart T."/>
            <person name="Pickel B."/>
            <person name="Atanasova L."/>
            <person name="Karlsson M."/>
            <person name="Huettel B."/>
            <person name="Barry K.W."/>
            <person name="Haridas S."/>
            <person name="Chen C."/>
            <person name="Bauer D."/>
            <person name="Andreopoulos W."/>
            <person name="Pangilinan J."/>
            <person name="LaButti K."/>
            <person name="Riley R."/>
            <person name="Lipzen A."/>
            <person name="Clum A."/>
            <person name="Drula E."/>
            <person name="Henrissat B."/>
            <person name="Kohler A."/>
            <person name="Grigoriev I.V."/>
            <person name="Martin F.M."/>
            <person name="Hacquard S."/>
        </authorList>
    </citation>
    <scope>NUCLEOTIDE SEQUENCE</scope>
    <source>
        <strain evidence="2">MPI-CAGE-CH-0235</strain>
    </source>
</reference>
<evidence type="ECO:0000256" key="1">
    <source>
        <dbReference type="SAM" id="MobiDB-lite"/>
    </source>
</evidence>
<keyword evidence="3" id="KW-1185">Reference proteome</keyword>
<dbReference type="AlphaFoldDB" id="A0A8K0SM03"/>
<accession>A0A8K0SM03</accession>
<protein>
    <submittedName>
        <fullName evidence="2">Uncharacterized protein</fullName>
    </submittedName>
</protein>
<evidence type="ECO:0000313" key="3">
    <source>
        <dbReference type="Proteomes" id="UP000813444"/>
    </source>
</evidence>
<dbReference type="Proteomes" id="UP000813444">
    <property type="component" value="Unassembled WGS sequence"/>
</dbReference>
<sequence length="151" mass="16782">MTMTRTEPTCRAQVMYAGGRGCRTAFIHYLATNHARASLTLIDVRQPLSEAFEVMTEALMDGCFSRPTRLPAHSHSFPSSPDKDEQARPTQKRAREDRRQKCCKKNHHEHPGRSSVKVSPAMDFVLISFGQGEPVPAPRGVIPATAHKPGF</sequence>